<evidence type="ECO:0000313" key="13">
    <source>
        <dbReference type="WBParaSite" id="SRDH1_28870.2"/>
    </source>
</evidence>
<keyword evidence="7" id="KW-0325">Glycoprotein</keyword>
<reference evidence="13" key="2">
    <citation type="submission" date="2023-11" db="UniProtKB">
        <authorList>
            <consortium name="WormBaseParasite"/>
        </authorList>
    </citation>
    <scope>IDENTIFICATION</scope>
</reference>
<evidence type="ECO:0000256" key="3">
    <source>
        <dbReference type="ARBA" id="ARBA00022889"/>
    </source>
</evidence>
<keyword evidence="9" id="KW-0812">Transmembrane</keyword>
<accession>A0AA85EYZ5</accession>
<evidence type="ECO:0000256" key="4">
    <source>
        <dbReference type="ARBA" id="ARBA00023037"/>
    </source>
</evidence>
<dbReference type="SUPFAM" id="SSF69318">
    <property type="entry name" value="Integrin alpha N-terminal domain"/>
    <property type="match status" value="1"/>
</dbReference>
<evidence type="ECO:0000256" key="8">
    <source>
        <dbReference type="PROSITE-ProRule" id="PRU00803"/>
    </source>
</evidence>
<dbReference type="InterPro" id="IPR032695">
    <property type="entry name" value="Integrin_dom_sf"/>
</dbReference>
<dbReference type="GO" id="GO:0098609">
    <property type="term" value="P:cell-cell adhesion"/>
    <property type="evidence" value="ECO:0007669"/>
    <property type="project" value="TreeGrafter"/>
</dbReference>
<comment type="similarity">
    <text evidence="2 9">Belongs to the integrin alpha chain family.</text>
</comment>
<keyword evidence="3 9" id="KW-0130">Cell adhesion</keyword>
<feature type="compositionally biased region" description="Low complexity" evidence="10">
    <location>
        <begin position="1528"/>
        <end position="1539"/>
    </location>
</feature>
<dbReference type="Gene3D" id="2.60.40.1530">
    <property type="entry name" value="ntegrin, alpha v. Chain A, domain 4"/>
    <property type="match status" value="1"/>
</dbReference>
<keyword evidence="4 9" id="KW-0401">Integrin</keyword>
<dbReference type="GO" id="GO:0007229">
    <property type="term" value="P:integrin-mediated signaling pathway"/>
    <property type="evidence" value="ECO:0007669"/>
    <property type="project" value="UniProtKB-KW"/>
</dbReference>
<dbReference type="InterPro" id="IPR028994">
    <property type="entry name" value="Integrin_alpha_N"/>
</dbReference>
<evidence type="ECO:0000256" key="1">
    <source>
        <dbReference type="ARBA" id="ARBA00004479"/>
    </source>
</evidence>
<dbReference type="Pfam" id="PF20806">
    <property type="entry name" value="Integrin_A_Ig_3"/>
    <property type="match status" value="1"/>
</dbReference>
<evidence type="ECO:0000313" key="12">
    <source>
        <dbReference type="Proteomes" id="UP000050792"/>
    </source>
</evidence>
<dbReference type="WBParaSite" id="SRDH1_28870.2">
    <property type="protein sequence ID" value="SRDH1_28870.2"/>
    <property type="gene ID" value="SRDH1_28870"/>
</dbReference>
<dbReference type="InterPro" id="IPR048286">
    <property type="entry name" value="Integrin_alpha_Ig-like_3"/>
</dbReference>
<dbReference type="GO" id="GO:0008305">
    <property type="term" value="C:integrin complex"/>
    <property type="evidence" value="ECO:0007669"/>
    <property type="project" value="InterPro"/>
</dbReference>
<dbReference type="PANTHER" id="PTHR23220">
    <property type="entry name" value="INTEGRIN ALPHA"/>
    <property type="match status" value="1"/>
</dbReference>
<dbReference type="Gene3D" id="2.130.10.130">
    <property type="entry name" value="Integrin alpha, N-terminal"/>
    <property type="match status" value="1"/>
</dbReference>
<keyword evidence="12" id="KW-1185">Reference proteome</keyword>
<dbReference type="PRINTS" id="PR01185">
    <property type="entry name" value="INTEGRINA"/>
</dbReference>
<keyword evidence="9" id="KW-1133">Transmembrane helix</keyword>
<comment type="subcellular location">
    <subcellularLocation>
        <location evidence="1 9">Membrane</location>
        <topology evidence="1 9">Single-pass type I membrane protein</topology>
    </subcellularLocation>
</comment>
<proteinExistence type="inferred from homology"/>
<dbReference type="InterPro" id="IPR013519">
    <property type="entry name" value="Int_alpha_beta-p"/>
</dbReference>
<dbReference type="GO" id="GO:0007160">
    <property type="term" value="P:cell-matrix adhesion"/>
    <property type="evidence" value="ECO:0007669"/>
    <property type="project" value="TreeGrafter"/>
</dbReference>
<dbReference type="SMART" id="SM00191">
    <property type="entry name" value="Int_alpha"/>
    <property type="match status" value="2"/>
</dbReference>
<evidence type="ECO:0000256" key="9">
    <source>
        <dbReference type="RuleBase" id="RU003762"/>
    </source>
</evidence>
<evidence type="ECO:0000256" key="5">
    <source>
        <dbReference type="ARBA" id="ARBA00023136"/>
    </source>
</evidence>
<dbReference type="PANTHER" id="PTHR23220:SF134">
    <property type="entry name" value="INTEGRIN ALPHA-2 DOMAIN-CONTAINING PROTEIN"/>
    <property type="match status" value="1"/>
</dbReference>
<reference evidence="12" key="1">
    <citation type="submission" date="2022-06" db="EMBL/GenBank/DDBJ databases">
        <authorList>
            <person name="Berger JAMES D."/>
            <person name="Berger JAMES D."/>
        </authorList>
    </citation>
    <scope>NUCLEOTIDE SEQUENCE [LARGE SCALE GENOMIC DNA]</scope>
</reference>
<dbReference type="GO" id="GO:0005178">
    <property type="term" value="F:integrin binding"/>
    <property type="evidence" value="ECO:0007669"/>
    <property type="project" value="TreeGrafter"/>
</dbReference>
<feature type="transmembrane region" description="Helical" evidence="9">
    <location>
        <begin position="12"/>
        <end position="33"/>
    </location>
</feature>
<dbReference type="GO" id="GO:0033627">
    <property type="term" value="P:cell adhesion mediated by integrin"/>
    <property type="evidence" value="ECO:0007669"/>
    <property type="project" value="TreeGrafter"/>
</dbReference>
<evidence type="ECO:0000256" key="7">
    <source>
        <dbReference type="ARBA" id="ARBA00023180"/>
    </source>
</evidence>
<dbReference type="InterPro" id="IPR000413">
    <property type="entry name" value="Integrin_alpha"/>
</dbReference>
<keyword evidence="6 9" id="KW-0675">Receptor</keyword>
<dbReference type="PROSITE" id="PS51470">
    <property type="entry name" value="FG_GAP"/>
    <property type="match status" value="1"/>
</dbReference>
<feature type="repeat" description="FG-GAP" evidence="8">
    <location>
        <begin position="470"/>
        <end position="542"/>
    </location>
</feature>
<dbReference type="Proteomes" id="UP000050792">
    <property type="component" value="Unassembled WGS sequence"/>
</dbReference>
<evidence type="ECO:0000256" key="6">
    <source>
        <dbReference type="ARBA" id="ARBA00023170"/>
    </source>
</evidence>
<dbReference type="Gene3D" id="1.20.5.930">
    <property type="entry name" value="Bicelle-embedded integrin alpha(iib) transmembrane segment"/>
    <property type="match status" value="1"/>
</dbReference>
<comment type="caution">
    <text evidence="9">Lacks conserved residue(s) required for the propagation of feature annotation.</text>
</comment>
<keyword evidence="5 9" id="KW-0472">Membrane</keyword>
<feature type="transmembrane region" description="Helical" evidence="9">
    <location>
        <begin position="1342"/>
        <end position="1369"/>
    </location>
</feature>
<evidence type="ECO:0000259" key="11">
    <source>
        <dbReference type="Pfam" id="PF20806"/>
    </source>
</evidence>
<evidence type="ECO:0000256" key="10">
    <source>
        <dbReference type="SAM" id="MobiDB-lite"/>
    </source>
</evidence>
<sequence>MFIWNIYFIRNLRFLCFCLYGFYYFTLVLSYSISEQPIFRQFTVTNINEELKNSVDNILKPNFPNEYNLFRWTTVTGFKEIINNTRAVWLIFGGSIDRINLSSVNPFSKKVVGVIACRLTYNSEYSLWLHLDECSTMEVKKISDQENEHVPKHHEGTTLLGVSLDSLEFEKPISGAVIVYCDPLWHTGERKYRSHSVLDMKYQEQAGGRCHIRLRHNGKWLRQRKTNQTEDIIQFCTNSGYSQPCGGGFSFDLQQTTSIDTTIRSYQNYYDHLNSQLPNIRLLTSLFLANPGEVHILDDILMNFKNIPDQQQAEFSVHRILGSHVQFSQQVRWTPLSKSWKHYLNLGDNNSVSGGDVWMHENLAIVSSLGNYYEPNIKAFNPKSTEPEGLLAYSITNKNRSNAEPSSDFTGFGFTVETVNIPQHSKGKSASRTNYGILIGAPFESSTKQYNPNHGRVYIVCPEERITHKTGLFSVEGTRKNEFFGYSIARLGDIDGDGIDDVAISAPAIQSKKMELPNENLNISLHSGRVYIYRVTSQCTLDPQPLQIIESPKPEIGDGFGIGLSRGFDADGDGWPEFAVTSLKLNTVPYLFTMPKLLKSQCRINIPPLYSMLHFRKGTTIPFEMNVRLYDLHLRQYINIPTGLISTKIRHHEVNPDVLWNDYLYSNSTTQTFSSDMLIKQRVELSTFDMFNIQLNKLTPRFQLGDNKTINIRLDSSQSYIVIKFHLIAMYGLEEMNLNSIPLKISYKSGLNLTECNFTQNIDKCNKQEHPLIDWSECSQLIQLAQPVCIPANECSSDLSFKNISWSSIHSLMTTQSYKNSLTEVNNSFIKILKYGHPNEQQQLIQLKLINLGPTKSTGLHILTRFHNWYLVDNENLSLTDSIQGKITMINIKKLSKNETSSINLINSTDAKIWTINKHENGLLALISLSPYLWIYPNEIIQIDIYVFIQGLLSLPTLSTGQKLKNDLMPFSYLNMNYGYPPKFEIQVKSETNDKQKENNLVSIPYRILFKPMVNIFAGIQPSTIIDDRSEPYMIEQNPISRKIFSYDIGPRIEHTFLIENQGWIALTNLSLILQLPYETTSGHRLLYLTDQVREASYTNQTTLLKNTLPTIIGSDGKQYGTCEIPKKIINPLELTLMDFKFINEKTRKTANNSFVRITKRIKRDIEEFNKSSMSYSQNIQNFIPDLTPDLHNNNNILQRTFKNRIILNCPHLTTSTNIIKTTEHNYLIKCINIQCHIKHFKHGDTVRLKWTGWLWSETFFKLKKSDIQYISRLNIDNWGGLPLIIKAYHDIEKNLFENKSYTMNTDDKFINIKYPSDNYFELKQSIIFHGVQLNITHKVPLWPVIAGVVVGLWILMILSALLYCCGFFTRRRIYSTLKTRNISFSHQNNHHNRRNHDNNSNSKFFDWTSSQDSFIKTENNHRLLASSNSTLPMSIKNNHFEFNDNKETCKSNSNEKLLSDEHFEKNNLHITNNEYQQNLFKTFVEPNENNENDDCFRSLLRQPKVLLSEQHQSQQLEAIEEDKESSKSSVSLNNNFKL</sequence>
<organism evidence="12 13">
    <name type="scientific">Schistosoma rodhaini</name>
    <dbReference type="NCBI Taxonomy" id="6188"/>
    <lineage>
        <taxon>Eukaryota</taxon>
        <taxon>Metazoa</taxon>
        <taxon>Spiralia</taxon>
        <taxon>Lophotrochozoa</taxon>
        <taxon>Platyhelminthes</taxon>
        <taxon>Trematoda</taxon>
        <taxon>Digenea</taxon>
        <taxon>Strigeidida</taxon>
        <taxon>Schistosomatoidea</taxon>
        <taxon>Schistosomatidae</taxon>
        <taxon>Schistosoma</taxon>
    </lineage>
</organism>
<feature type="domain" description="Integrin alpha third immunoglobulin-like" evidence="11">
    <location>
        <begin position="1048"/>
        <end position="1265"/>
    </location>
</feature>
<protein>
    <submittedName>
        <fullName evidence="13">Integrin_alpha2 domain-containing protein</fullName>
    </submittedName>
</protein>
<name>A0AA85EYZ5_9TREM</name>
<dbReference type="GO" id="GO:0009897">
    <property type="term" value="C:external side of plasma membrane"/>
    <property type="evidence" value="ECO:0007669"/>
    <property type="project" value="TreeGrafter"/>
</dbReference>
<evidence type="ECO:0000256" key="2">
    <source>
        <dbReference type="ARBA" id="ARBA00008054"/>
    </source>
</evidence>
<feature type="region of interest" description="Disordered" evidence="10">
    <location>
        <begin position="1520"/>
        <end position="1539"/>
    </location>
</feature>
<dbReference type="SUPFAM" id="SSF69179">
    <property type="entry name" value="Integrin domains"/>
    <property type="match status" value="1"/>
</dbReference>